<reference evidence="2 3" key="2">
    <citation type="journal article" date="2012" name="PLoS Pathog.">
        <title>Diverse lifestyles and strategies of plant pathogenesis encoded in the genomes of eighteen Dothideomycetes fungi.</title>
        <authorList>
            <person name="Ohm R.A."/>
            <person name="Feau N."/>
            <person name="Henrissat B."/>
            <person name="Schoch C.L."/>
            <person name="Horwitz B.A."/>
            <person name="Barry K.W."/>
            <person name="Condon B.J."/>
            <person name="Copeland A.C."/>
            <person name="Dhillon B."/>
            <person name="Glaser F."/>
            <person name="Hesse C.N."/>
            <person name="Kosti I."/>
            <person name="LaButti K."/>
            <person name="Lindquist E.A."/>
            <person name="Lucas S."/>
            <person name="Salamov A.A."/>
            <person name="Bradshaw R.E."/>
            <person name="Ciuffetti L."/>
            <person name="Hamelin R.C."/>
            <person name="Kema G.H.J."/>
            <person name="Lawrence C."/>
            <person name="Scott J.A."/>
            <person name="Spatafora J.W."/>
            <person name="Turgeon B.G."/>
            <person name="de Wit P.J.G.M."/>
            <person name="Zhong S."/>
            <person name="Goodwin S.B."/>
            <person name="Grigoriev I.V."/>
        </authorList>
    </citation>
    <scope>NUCLEOTIDE SEQUENCE [LARGE SCALE GENOMIC DNA]</scope>
    <source>
        <strain evidence="3">NZE10 / CBS 128990</strain>
    </source>
</reference>
<dbReference type="OrthoDB" id="429813at2759"/>
<evidence type="ECO:0000313" key="3">
    <source>
        <dbReference type="Proteomes" id="UP000016933"/>
    </source>
</evidence>
<dbReference type="InterPro" id="IPR001227">
    <property type="entry name" value="Ac_transferase_dom_sf"/>
</dbReference>
<dbReference type="EMBL" id="KB446539">
    <property type="protein sequence ID" value="EME44649.1"/>
    <property type="molecule type" value="Genomic_DNA"/>
</dbReference>
<dbReference type="InterPro" id="IPR014043">
    <property type="entry name" value="Acyl_transferase_dom"/>
</dbReference>
<evidence type="ECO:0000313" key="2">
    <source>
        <dbReference type="EMBL" id="EME44649.1"/>
    </source>
</evidence>
<dbReference type="eggNOG" id="KOG1202">
    <property type="taxonomic scope" value="Eukaryota"/>
</dbReference>
<sequence length="413" mass="45169">MIVGQAPDQSPRLKPRQLPFGSTYPVYISGNGMDAVETNWEAIRTFARGHADKTQDLFNPSLAKALTNFFPNHALSHSIIASFPASGDIEPALSNALISPSPAWEGKARCPMLRGASQKLSLDSCLRLQSLVSSASKTVLRSVVVVRALIQELSGAVPGDMIPIEASAVTVEQHISAVATECRKLEIACYNGRQSHVVVGTTASTDALETSLPGIGFRYKRLPVTHGLHSEFTEPLLLRLRELAGSVTYRTPSTPIETCTPVRAGYKPRLVSLWTTQETRCNLQMLSKDFPSALGHAYGPRASHDVQFWLYHYSQRSDYNMLNLSGHQFRRTKRWLGWRDTVTAVPAFPLEENVQSPPKHDLLTLGSGDNLPATFRVDPRSAELTTLVKGYAVLGQPLCPASPYTGSGFTDSK</sequence>
<feature type="domain" description="Malonyl-CoA:ACP transacylase (MAT)" evidence="1">
    <location>
        <begin position="57"/>
        <end position="319"/>
    </location>
</feature>
<dbReference type="SUPFAM" id="SSF55048">
    <property type="entry name" value="Probable ACP-binding domain of malonyl-CoA ACP transacylase"/>
    <property type="match status" value="1"/>
</dbReference>
<evidence type="ECO:0000259" key="1">
    <source>
        <dbReference type="SMART" id="SM00827"/>
    </source>
</evidence>
<accession>N1PQF5</accession>
<dbReference type="STRING" id="675120.N1PQF5"/>
<dbReference type="Gene3D" id="3.40.366.10">
    <property type="entry name" value="Malonyl-Coenzyme A Acyl Carrier Protein, domain 2"/>
    <property type="match status" value="1"/>
</dbReference>
<reference evidence="3" key="1">
    <citation type="journal article" date="2012" name="PLoS Genet.">
        <title>The genomes of the fungal plant pathogens Cladosporium fulvum and Dothistroma septosporum reveal adaptation to different hosts and lifestyles but also signatures of common ancestry.</title>
        <authorList>
            <person name="de Wit P.J.G.M."/>
            <person name="van der Burgt A."/>
            <person name="Oekmen B."/>
            <person name="Stergiopoulos I."/>
            <person name="Abd-Elsalam K.A."/>
            <person name="Aerts A.L."/>
            <person name="Bahkali A.H."/>
            <person name="Beenen H.G."/>
            <person name="Chettri P."/>
            <person name="Cox M.P."/>
            <person name="Datema E."/>
            <person name="de Vries R.P."/>
            <person name="Dhillon B."/>
            <person name="Ganley A.R."/>
            <person name="Griffiths S.A."/>
            <person name="Guo Y."/>
            <person name="Hamelin R.C."/>
            <person name="Henrissat B."/>
            <person name="Kabir M.S."/>
            <person name="Jashni M.K."/>
            <person name="Kema G."/>
            <person name="Klaubauf S."/>
            <person name="Lapidus A."/>
            <person name="Levasseur A."/>
            <person name="Lindquist E."/>
            <person name="Mehrabi R."/>
            <person name="Ohm R.A."/>
            <person name="Owen T.J."/>
            <person name="Salamov A."/>
            <person name="Schwelm A."/>
            <person name="Schijlen E."/>
            <person name="Sun H."/>
            <person name="van den Burg H.A."/>
            <person name="van Ham R.C.H.J."/>
            <person name="Zhang S."/>
            <person name="Goodwin S.B."/>
            <person name="Grigoriev I.V."/>
            <person name="Collemare J."/>
            <person name="Bradshaw R.E."/>
        </authorList>
    </citation>
    <scope>NUCLEOTIDE SEQUENCE [LARGE SCALE GENOMIC DNA]</scope>
    <source>
        <strain evidence="3">NZE10 / CBS 128990</strain>
    </source>
</reference>
<gene>
    <name evidence="2" type="ORF">DOTSEDRAFT_24653</name>
</gene>
<dbReference type="HOGENOM" id="CLU_665680_0_0_1"/>
<keyword evidence="3" id="KW-1185">Reference proteome</keyword>
<dbReference type="AlphaFoldDB" id="N1PQF5"/>
<name>N1PQF5_DOTSN</name>
<dbReference type="InterPro" id="IPR016036">
    <property type="entry name" value="Malonyl_transacylase_ACP-bd"/>
</dbReference>
<dbReference type="SMART" id="SM00827">
    <property type="entry name" value="PKS_AT"/>
    <property type="match status" value="1"/>
</dbReference>
<protein>
    <recommendedName>
        <fullName evidence="1">Malonyl-CoA:ACP transacylase (MAT) domain-containing protein</fullName>
    </recommendedName>
</protein>
<organism evidence="2 3">
    <name type="scientific">Dothistroma septosporum (strain NZE10 / CBS 128990)</name>
    <name type="common">Red band needle blight fungus</name>
    <name type="synonym">Mycosphaerella pini</name>
    <dbReference type="NCBI Taxonomy" id="675120"/>
    <lineage>
        <taxon>Eukaryota</taxon>
        <taxon>Fungi</taxon>
        <taxon>Dikarya</taxon>
        <taxon>Ascomycota</taxon>
        <taxon>Pezizomycotina</taxon>
        <taxon>Dothideomycetes</taxon>
        <taxon>Dothideomycetidae</taxon>
        <taxon>Mycosphaerellales</taxon>
        <taxon>Mycosphaerellaceae</taxon>
        <taxon>Dothistroma</taxon>
    </lineage>
</organism>
<dbReference type="GO" id="GO:0016740">
    <property type="term" value="F:transferase activity"/>
    <property type="evidence" value="ECO:0007669"/>
    <property type="project" value="InterPro"/>
</dbReference>
<dbReference type="Proteomes" id="UP000016933">
    <property type="component" value="Unassembled WGS sequence"/>
</dbReference>
<proteinExistence type="predicted"/>